<organism evidence="3 4">
    <name type="scientific">Pseudoclavibacter chungangensis</name>
    <dbReference type="NCBI Taxonomy" id="587635"/>
    <lineage>
        <taxon>Bacteria</taxon>
        <taxon>Bacillati</taxon>
        <taxon>Actinomycetota</taxon>
        <taxon>Actinomycetes</taxon>
        <taxon>Micrococcales</taxon>
        <taxon>Microbacteriaceae</taxon>
        <taxon>Pseudoclavibacter</taxon>
    </lineage>
</organism>
<comment type="caution">
    <text evidence="3">The sequence shown here is derived from an EMBL/GenBank/DDBJ whole genome shotgun (WGS) entry which is preliminary data.</text>
</comment>
<keyword evidence="4" id="KW-1185">Reference proteome</keyword>
<sequence>MTEHESSSGFVDPAAFPCDVDLAVALIADRQIRAAIERGAFDDLPGAGKPLDLDDHLDPDWWLKGLVKREQLAMLPPSIELRRDDAALDERLDTLTNEKAVRHEIAEFNTRVVRARFQPPAGPPLVTMPRDTEATVAAWAERRAARAEEARRRADEAARATERRRRWPRFRARRRATDAPET</sequence>
<dbReference type="InterPro" id="IPR018961">
    <property type="entry name" value="DnaJ_homolog_subfam-C_membr-28"/>
</dbReference>
<dbReference type="AlphaFoldDB" id="A0A7J5BMK9"/>
<protein>
    <submittedName>
        <fullName evidence="3">DUF1992 domain-containing protein</fullName>
    </submittedName>
</protein>
<name>A0A7J5BMK9_9MICO</name>
<evidence type="ECO:0000256" key="1">
    <source>
        <dbReference type="SAM" id="MobiDB-lite"/>
    </source>
</evidence>
<dbReference type="Pfam" id="PF09350">
    <property type="entry name" value="DJC28_CD"/>
    <property type="match status" value="1"/>
</dbReference>
<evidence type="ECO:0000313" key="4">
    <source>
        <dbReference type="Proteomes" id="UP000467240"/>
    </source>
</evidence>
<dbReference type="RefSeq" id="WP_158042082.1">
    <property type="nucleotide sequence ID" value="NZ_JACCFV010000001.1"/>
</dbReference>
<feature type="compositionally biased region" description="Basic residues" evidence="1">
    <location>
        <begin position="162"/>
        <end position="174"/>
    </location>
</feature>
<dbReference type="Proteomes" id="UP000467240">
    <property type="component" value="Unassembled WGS sequence"/>
</dbReference>
<dbReference type="OrthoDB" id="3395286at2"/>
<feature type="compositionally biased region" description="Basic and acidic residues" evidence="1">
    <location>
        <begin position="147"/>
        <end position="161"/>
    </location>
</feature>
<accession>A0A7J5BMK9</accession>
<gene>
    <name evidence="3" type="ORF">F8O01_16900</name>
</gene>
<dbReference type="EMBL" id="WBJZ01000032">
    <property type="protein sequence ID" value="KAB1652306.1"/>
    <property type="molecule type" value="Genomic_DNA"/>
</dbReference>
<feature type="region of interest" description="Disordered" evidence="1">
    <location>
        <begin position="147"/>
        <end position="182"/>
    </location>
</feature>
<evidence type="ECO:0000313" key="3">
    <source>
        <dbReference type="EMBL" id="KAB1652306.1"/>
    </source>
</evidence>
<evidence type="ECO:0000259" key="2">
    <source>
        <dbReference type="Pfam" id="PF09350"/>
    </source>
</evidence>
<feature type="domain" description="DnaJ homologue subfamily C member 28 conserved" evidence="2">
    <location>
        <begin position="27"/>
        <end position="93"/>
    </location>
</feature>
<reference evidence="3 4" key="1">
    <citation type="submission" date="2019-09" db="EMBL/GenBank/DDBJ databases">
        <title>Phylogeny of genus Pseudoclavibacter and closely related genus.</title>
        <authorList>
            <person name="Li Y."/>
        </authorList>
    </citation>
    <scope>NUCLEOTIDE SEQUENCE [LARGE SCALE GENOMIC DNA]</scope>
    <source>
        <strain evidence="3 4">DSM 23821</strain>
    </source>
</reference>
<proteinExistence type="predicted"/>